<organism evidence="1 2">
    <name type="scientific">Pseudidiomarina woesei</name>
    <dbReference type="NCBI Taxonomy" id="1381080"/>
    <lineage>
        <taxon>Bacteria</taxon>
        <taxon>Pseudomonadati</taxon>
        <taxon>Pseudomonadota</taxon>
        <taxon>Gammaproteobacteria</taxon>
        <taxon>Alteromonadales</taxon>
        <taxon>Idiomarinaceae</taxon>
        <taxon>Pseudidiomarina</taxon>
    </lineage>
</organism>
<evidence type="ECO:0000313" key="2">
    <source>
        <dbReference type="Proteomes" id="UP000182598"/>
    </source>
</evidence>
<dbReference type="EMBL" id="CYHB01000007">
    <property type="protein sequence ID" value="CUA87866.1"/>
    <property type="molecule type" value="Genomic_DNA"/>
</dbReference>
<name>A0A0K6HAE6_9GAMM</name>
<dbReference type="AlphaFoldDB" id="A0A0K6HAE6"/>
<keyword evidence="2" id="KW-1185">Reference proteome</keyword>
<gene>
    <name evidence="1" type="ORF">Ga0061064_1968</name>
</gene>
<reference evidence="2" key="1">
    <citation type="submission" date="2015-08" db="EMBL/GenBank/DDBJ databases">
        <authorList>
            <person name="Varghese N."/>
        </authorList>
    </citation>
    <scope>NUCLEOTIDE SEQUENCE [LARGE SCALE GENOMIC DNA]</scope>
    <source>
        <strain evidence="2">DSM 27808</strain>
    </source>
</reference>
<proteinExistence type="predicted"/>
<dbReference type="Proteomes" id="UP000182598">
    <property type="component" value="Unassembled WGS sequence"/>
</dbReference>
<protein>
    <submittedName>
        <fullName evidence="1">Uncharacterized protein</fullName>
    </submittedName>
</protein>
<evidence type="ECO:0000313" key="1">
    <source>
        <dbReference type="EMBL" id="CUA87866.1"/>
    </source>
</evidence>
<sequence length="86" mass="9875">MAKLFELINDEQISICVEVWASSVGRNPSTYLTPVSIEKLKSHILSHDSYGLMLQEAYDAPLECEFSHHSTFIDVVFTFFDLRLIH</sequence>
<accession>A0A0K6HAE6</accession>